<evidence type="ECO:0000313" key="2">
    <source>
        <dbReference type="Proteomes" id="UP001589692"/>
    </source>
</evidence>
<gene>
    <name evidence="1" type="ORF">ACFFP0_14335</name>
</gene>
<reference evidence="1 2" key="1">
    <citation type="submission" date="2024-09" db="EMBL/GenBank/DDBJ databases">
        <authorList>
            <person name="Sun Q."/>
            <person name="Mori K."/>
        </authorList>
    </citation>
    <scope>NUCLEOTIDE SEQUENCE [LARGE SCALE GENOMIC DNA]</scope>
    <source>
        <strain evidence="1 2">TBRC 4938</strain>
    </source>
</reference>
<sequence>MIEELTAIADGMDALLPLFKDSRMEGLILPTEHSANFKALAIEAKSIIDGELGHANEFSLNLVHAVNSGAGGFFGGPSYASVQEASSIVRAAVRGIQRKRAKPLPSPPGVKPYVDHARIAALQSMGASSWDFSRLVELCREINVAAANRCHMSTAMLLRTILNHVPPVLGFATFAEVASNYGGPKTNKSFKGNMQRLETSLRNIADMHLHSPIRQREDVPTAVQVHFAADLDVLLGEVIRVGKPAGA</sequence>
<name>A0ABV6AHK2_9HYPH</name>
<evidence type="ECO:0000313" key="1">
    <source>
        <dbReference type="EMBL" id="MFB9950037.1"/>
    </source>
</evidence>
<dbReference type="EMBL" id="JBHMAA010000015">
    <property type="protein sequence ID" value="MFB9950037.1"/>
    <property type="molecule type" value="Genomic_DNA"/>
</dbReference>
<comment type="caution">
    <text evidence="1">The sequence shown here is derived from an EMBL/GenBank/DDBJ whole genome shotgun (WGS) entry which is preliminary data.</text>
</comment>
<keyword evidence="2" id="KW-1185">Reference proteome</keyword>
<dbReference type="RefSeq" id="WP_377261815.1">
    <property type="nucleotide sequence ID" value="NZ_JBHMAA010000015.1"/>
</dbReference>
<proteinExistence type="predicted"/>
<accession>A0ABV6AHK2</accession>
<protein>
    <recommendedName>
        <fullName evidence="3">Abortive infection Abi-like protein</fullName>
    </recommendedName>
</protein>
<dbReference type="Proteomes" id="UP001589692">
    <property type="component" value="Unassembled WGS sequence"/>
</dbReference>
<evidence type="ECO:0008006" key="3">
    <source>
        <dbReference type="Google" id="ProtNLM"/>
    </source>
</evidence>
<organism evidence="1 2">
    <name type="scientific">Rhizobium puerariae</name>
    <dbReference type="NCBI Taxonomy" id="1585791"/>
    <lineage>
        <taxon>Bacteria</taxon>
        <taxon>Pseudomonadati</taxon>
        <taxon>Pseudomonadota</taxon>
        <taxon>Alphaproteobacteria</taxon>
        <taxon>Hyphomicrobiales</taxon>
        <taxon>Rhizobiaceae</taxon>
        <taxon>Rhizobium/Agrobacterium group</taxon>
        <taxon>Rhizobium</taxon>
    </lineage>
</organism>